<protein>
    <submittedName>
        <fullName evidence="2">Uncharacterized protein</fullName>
    </submittedName>
</protein>
<organism evidence="2 3">
    <name type="scientific">Thelonectria olida</name>
    <dbReference type="NCBI Taxonomy" id="1576542"/>
    <lineage>
        <taxon>Eukaryota</taxon>
        <taxon>Fungi</taxon>
        <taxon>Dikarya</taxon>
        <taxon>Ascomycota</taxon>
        <taxon>Pezizomycotina</taxon>
        <taxon>Sordariomycetes</taxon>
        <taxon>Hypocreomycetidae</taxon>
        <taxon>Hypocreales</taxon>
        <taxon>Nectriaceae</taxon>
        <taxon>Thelonectria</taxon>
    </lineage>
</organism>
<proteinExistence type="predicted"/>
<dbReference type="AlphaFoldDB" id="A0A9P9AM61"/>
<reference evidence="2 3" key="1">
    <citation type="journal article" date="2021" name="Nat. Commun.">
        <title>Genetic determinants of endophytism in the Arabidopsis root mycobiome.</title>
        <authorList>
            <person name="Mesny F."/>
            <person name="Miyauchi S."/>
            <person name="Thiergart T."/>
            <person name="Pickel B."/>
            <person name="Atanasova L."/>
            <person name="Karlsson M."/>
            <person name="Huettel B."/>
            <person name="Barry K.W."/>
            <person name="Haridas S."/>
            <person name="Chen C."/>
            <person name="Bauer D."/>
            <person name="Andreopoulos W."/>
            <person name="Pangilinan J."/>
            <person name="LaButti K."/>
            <person name="Riley R."/>
            <person name="Lipzen A."/>
            <person name="Clum A."/>
            <person name="Drula E."/>
            <person name="Henrissat B."/>
            <person name="Kohler A."/>
            <person name="Grigoriev I.V."/>
            <person name="Martin F.M."/>
            <person name="Hacquard S."/>
        </authorList>
    </citation>
    <scope>NUCLEOTIDE SEQUENCE [LARGE SCALE GENOMIC DNA]</scope>
    <source>
        <strain evidence="2 3">MPI-CAGE-CH-0241</strain>
    </source>
</reference>
<comment type="caution">
    <text evidence="2">The sequence shown here is derived from an EMBL/GenBank/DDBJ whole genome shotgun (WGS) entry which is preliminary data.</text>
</comment>
<accession>A0A9P9AM61</accession>
<keyword evidence="1" id="KW-0812">Transmembrane</keyword>
<feature type="transmembrane region" description="Helical" evidence="1">
    <location>
        <begin position="39"/>
        <end position="62"/>
    </location>
</feature>
<sequence>MTGKGMHERIYSMDHSEYRPSTKPTKVVRGVASQWWTSLVHFVPIGLSALLLYLSYTCWYWFPETRLNAGIFTAEAKNVLNWLQLFAKLYEIVVVASMAAITLKAYKRTFVDTGIPFGLLSGPYRVGDILYLVSSTFWRGLGFVSWRETSQMNWRDIKILLLAGMVIVNTLLSQLVGPASAILIIPELGWFPLPNAFSQTTMPIFYYASSNVMWPTTINESLWFIDNETVSACRLERATFFYGCPAAGFADIYTWAAGWEFSNLPNNITFQDPSGTVSRRLDMRDDAELGTFVTTPTALTAKTLGQFKSYVRSKNVGAVSQAEKWKLSYTKESVNYQPLVQAKCNIWNSATSDKASLMNMSFPYEELNCFDEPPGGSCHQIRDHLANWTINEDFTQIKDNVTYWLGTTNAAENSSATDPSTLIFAASLPFFSEGVIKGVRVVGCSYMAHWVPSTPVIDPSNTDYINTNITKLDVFFANETTKSSKKKPTVGPVINLDWTWLPYLDVSQTDDEARNYTEEGTVGSKRAGISYSIGSIIYGMSMTNSTGANDVFGPGSNFEGSTGDDKVQLVVEKLTGSIVTDAIARTMDSHAYLVVGKKEQNKDSVTLDQLFVQEGPNSFDLTLYKNGTLAVPDQLPQPNFYPGWNNMDELITSVKKDFVTVEFKAEQYGYGFGQPGPPMRFALTVIITYLAILLFYWFVTLVTLGKTVAPWDDLQDLIALAWASPPPPELKGQGAKVVDNQLWKEPVSVRARDTNVSLVLGDEKLVMDKLRKNGEYY</sequence>
<gene>
    <name evidence="2" type="ORF">B0T10DRAFT_85794</name>
</gene>
<dbReference type="OrthoDB" id="5342924at2759"/>
<dbReference type="EMBL" id="JAGPYM010000017">
    <property type="protein sequence ID" value="KAH6885865.1"/>
    <property type="molecule type" value="Genomic_DNA"/>
</dbReference>
<evidence type="ECO:0000313" key="2">
    <source>
        <dbReference type="EMBL" id="KAH6885865.1"/>
    </source>
</evidence>
<keyword evidence="3" id="KW-1185">Reference proteome</keyword>
<name>A0A9P9AM61_9HYPO</name>
<evidence type="ECO:0000256" key="1">
    <source>
        <dbReference type="SAM" id="Phobius"/>
    </source>
</evidence>
<feature type="transmembrane region" description="Helical" evidence="1">
    <location>
        <begin position="159"/>
        <end position="185"/>
    </location>
</feature>
<keyword evidence="1" id="KW-0472">Membrane</keyword>
<feature type="transmembrane region" description="Helical" evidence="1">
    <location>
        <begin position="681"/>
        <end position="704"/>
    </location>
</feature>
<feature type="transmembrane region" description="Helical" evidence="1">
    <location>
        <begin position="82"/>
        <end position="103"/>
    </location>
</feature>
<evidence type="ECO:0000313" key="3">
    <source>
        <dbReference type="Proteomes" id="UP000777438"/>
    </source>
</evidence>
<dbReference type="Proteomes" id="UP000777438">
    <property type="component" value="Unassembled WGS sequence"/>
</dbReference>
<keyword evidence="1" id="KW-1133">Transmembrane helix</keyword>